<evidence type="ECO:0000256" key="1">
    <source>
        <dbReference type="ARBA" id="ARBA00010605"/>
    </source>
</evidence>
<dbReference type="GO" id="GO:0006412">
    <property type="term" value="P:translation"/>
    <property type="evidence" value="ECO:0007669"/>
    <property type="project" value="UniProtKB-UniRule"/>
</dbReference>
<evidence type="ECO:0000256" key="5">
    <source>
        <dbReference type="HAMAP-Rule" id="MF_00503"/>
    </source>
</evidence>
<feature type="domain" description="Ribosomal protein L9" evidence="6">
    <location>
        <begin position="13"/>
        <end position="40"/>
    </location>
</feature>
<dbReference type="EMBL" id="MFEG01000044">
    <property type="protein sequence ID" value="OGE74727.1"/>
    <property type="molecule type" value="Genomic_DNA"/>
</dbReference>
<dbReference type="InterPro" id="IPR036935">
    <property type="entry name" value="Ribosomal_bL9_N_sf"/>
</dbReference>
<dbReference type="GO" id="GO:0019843">
    <property type="term" value="F:rRNA binding"/>
    <property type="evidence" value="ECO:0007669"/>
    <property type="project" value="UniProtKB-UniRule"/>
</dbReference>
<organism evidence="7 8">
    <name type="scientific">Candidatus Doudnabacteria bacterium RIFCSPHIGHO2_01_52_17</name>
    <dbReference type="NCBI Taxonomy" id="1817820"/>
    <lineage>
        <taxon>Bacteria</taxon>
        <taxon>Candidatus Doudnaibacteriota</taxon>
    </lineage>
</organism>
<dbReference type="Proteomes" id="UP000176547">
    <property type="component" value="Unassembled WGS sequence"/>
</dbReference>
<dbReference type="SUPFAM" id="SSF55653">
    <property type="entry name" value="Ribosomal protein L9 C-domain"/>
    <property type="match status" value="1"/>
</dbReference>
<dbReference type="PROSITE" id="PS00651">
    <property type="entry name" value="RIBOSOMAL_L9"/>
    <property type="match status" value="1"/>
</dbReference>
<reference evidence="7 8" key="1">
    <citation type="journal article" date="2016" name="Nat. Commun.">
        <title>Thousands of microbial genomes shed light on interconnected biogeochemical processes in an aquifer system.</title>
        <authorList>
            <person name="Anantharaman K."/>
            <person name="Brown C.T."/>
            <person name="Hug L.A."/>
            <person name="Sharon I."/>
            <person name="Castelle C.J."/>
            <person name="Probst A.J."/>
            <person name="Thomas B.C."/>
            <person name="Singh A."/>
            <person name="Wilkins M.J."/>
            <person name="Karaoz U."/>
            <person name="Brodie E.L."/>
            <person name="Williams K.H."/>
            <person name="Hubbard S.S."/>
            <person name="Banfield J.F."/>
        </authorList>
    </citation>
    <scope>NUCLEOTIDE SEQUENCE [LARGE SCALE GENOMIC DNA]</scope>
</reference>
<keyword evidence="3 5" id="KW-0687">Ribonucleoprotein</keyword>
<keyword evidence="5" id="KW-0694">RNA-binding</keyword>
<gene>
    <name evidence="5" type="primary">rplI</name>
    <name evidence="7" type="ORF">A3K06_00290</name>
</gene>
<dbReference type="SUPFAM" id="SSF55658">
    <property type="entry name" value="L9 N-domain-like"/>
    <property type="match status" value="1"/>
</dbReference>
<comment type="caution">
    <text evidence="7">The sequence shown here is derived from an EMBL/GenBank/DDBJ whole genome shotgun (WGS) entry which is preliminary data.</text>
</comment>
<dbReference type="GO" id="GO:0005840">
    <property type="term" value="C:ribosome"/>
    <property type="evidence" value="ECO:0007669"/>
    <property type="project" value="UniProtKB-KW"/>
</dbReference>
<comment type="similarity">
    <text evidence="1 5">Belongs to the bacterial ribosomal protein bL9 family.</text>
</comment>
<dbReference type="InterPro" id="IPR020070">
    <property type="entry name" value="Ribosomal_bL9_N"/>
</dbReference>
<evidence type="ECO:0000256" key="3">
    <source>
        <dbReference type="ARBA" id="ARBA00023274"/>
    </source>
</evidence>
<dbReference type="InterPro" id="IPR009027">
    <property type="entry name" value="Ribosomal_bL9/RNase_H1_N"/>
</dbReference>
<dbReference type="InterPro" id="IPR020594">
    <property type="entry name" value="Ribosomal_bL9_bac/chp"/>
</dbReference>
<dbReference type="Gene3D" id="3.40.5.10">
    <property type="entry name" value="Ribosomal protein L9, N-terminal domain"/>
    <property type="match status" value="1"/>
</dbReference>
<keyword evidence="5" id="KW-0699">rRNA-binding</keyword>
<proteinExistence type="inferred from homology"/>
<dbReference type="GO" id="GO:0003735">
    <property type="term" value="F:structural constituent of ribosome"/>
    <property type="evidence" value="ECO:0007669"/>
    <property type="project" value="InterPro"/>
</dbReference>
<dbReference type="InterPro" id="IPR000244">
    <property type="entry name" value="Ribosomal_bL9"/>
</dbReference>
<evidence type="ECO:0000256" key="2">
    <source>
        <dbReference type="ARBA" id="ARBA00022980"/>
    </source>
</evidence>
<keyword evidence="2 5" id="KW-0689">Ribosomal protein</keyword>
<dbReference type="PANTHER" id="PTHR21368">
    <property type="entry name" value="50S RIBOSOMAL PROTEIN L9"/>
    <property type="match status" value="1"/>
</dbReference>
<dbReference type="HAMAP" id="MF_00503">
    <property type="entry name" value="Ribosomal_bL9"/>
    <property type="match status" value="1"/>
</dbReference>
<evidence type="ECO:0000313" key="7">
    <source>
        <dbReference type="EMBL" id="OGE74727.1"/>
    </source>
</evidence>
<dbReference type="Pfam" id="PF01281">
    <property type="entry name" value="Ribosomal_L9_N"/>
    <property type="match status" value="1"/>
</dbReference>
<protein>
    <recommendedName>
        <fullName evidence="4 5">Large ribosomal subunit protein bL9</fullName>
    </recommendedName>
</protein>
<evidence type="ECO:0000259" key="6">
    <source>
        <dbReference type="PROSITE" id="PS00651"/>
    </source>
</evidence>
<dbReference type="Gene3D" id="3.10.430.100">
    <property type="entry name" value="Ribosomal protein L9, C-terminal domain"/>
    <property type="match status" value="1"/>
</dbReference>
<accession>A0A1F5NAM3</accession>
<dbReference type="AlphaFoldDB" id="A0A1F5NAM3"/>
<sequence length="148" mass="16156">MKVILTQNVKGVGVAGEAVDVSDGYARNYLLPHGFAQIATDGLLRQTIVRQAEAERKKARDEAAVRDALERLGKVNIEIRALADEKGHLYAALKEKEILATIQEKVGTLPPGFKLIDFRPIKTAGNNEVLVGDGNARKKIVLKVSRQS</sequence>
<dbReference type="NCBIfam" id="TIGR00158">
    <property type="entry name" value="L9"/>
    <property type="match status" value="1"/>
</dbReference>
<name>A0A1F5NAM3_9BACT</name>
<dbReference type="GO" id="GO:1990904">
    <property type="term" value="C:ribonucleoprotein complex"/>
    <property type="evidence" value="ECO:0007669"/>
    <property type="project" value="UniProtKB-KW"/>
</dbReference>
<evidence type="ECO:0000313" key="8">
    <source>
        <dbReference type="Proteomes" id="UP000176547"/>
    </source>
</evidence>
<dbReference type="InterPro" id="IPR036791">
    <property type="entry name" value="Ribosomal_bL9_C_sf"/>
</dbReference>
<comment type="function">
    <text evidence="5">Binds to the 23S rRNA.</text>
</comment>
<evidence type="ECO:0000256" key="4">
    <source>
        <dbReference type="ARBA" id="ARBA00035292"/>
    </source>
</evidence>